<evidence type="ECO:0000259" key="1">
    <source>
        <dbReference type="Pfam" id="PF04994"/>
    </source>
</evidence>
<feature type="domain" description="TfoX C-terminal" evidence="1">
    <location>
        <begin position="2"/>
        <end position="80"/>
    </location>
</feature>
<dbReference type="Gene3D" id="1.10.150.20">
    <property type="entry name" value="5' to 3' exonuclease, C-terminal subdomain"/>
    <property type="match status" value="1"/>
</dbReference>
<dbReference type="Pfam" id="PF04994">
    <property type="entry name" value="TfoX_C"/>
    <property type="match status" value="1"/>
</dbReference>
<dbReference type="OrthoDB" id="9796798at2"/>
<reference evidence="3" key="1">
    <citation type="submission" date="2011-02" db="EMBL/GenBank/DDBJ databases">
        <title>Complete sequence of Spirochaeta sp. Buddy.</title>
        <authorList>
            <person name="Lucas S."/>
            <person name="Copeland A."/>
            <person name="Lapidus A."/>
            <person name="Cheng J.-F."/>
            <person name="Goodwin L."/>
            <person name="Pitluck S."/>
            <person name="Zeytun A."/>
            <person name="Detter J.C."/>
            <person name="Han C."/>
            <person name="Tapia R."/>
            <person name="Land M."/>
            <person name="Hauser L."/>
            <person name="Kyrpides N."/>
            <person name="Ivanova N."/>
            <person name="Mikhailova N."/>
            <person name="Pagani I."/>
            <person name="Ritalahti K.M."/>
            <person name="Loeffler F.E."/>
            <person name="Woyke T."/>
        </authorList>
    </citation>
    <scope>NUCLEOTIDE SEQUENCE [LARGE SCALE GENOMIC DNA]</scope>
    <source>
        <strain evidence="3">ATCC BAA-1886 / DSM 22777 / Buddy</strain>
    </source>
</reference>
<dbReference type="InterPro" id="IPR047525">
    <property type="entry name" value="TfoX-like"/>
</dbReference>
<dbReference type="EMBL" id="CP002541">
    <property type="protein sequence ID" value="ADY12162.1"/>
    <property type="molecule type" value="Genomic_DNA"/>
</dbReference>
<dbReference type="AlphaFoldDB" id="F0RU76"/>
<dbReference type="eggNOG" id="COG3743">
    <property type="taxonomic scope" value="Bacteria"/>
</dbReference>
<dbReference type="Proteomes" id="UP000008466">
    <property type="component" value="Chromosome"/>
</dbReference>
<dbReference type="PANTHER" id="PTHR36121:SF1">
    <property type="entry name" value="PROTEIN SXY"/>
    <property type="match status" value="1"/>
</dbReference>
<organism evidence="2 3">
    <name type="scientific">Sphaerochaeta globosa (strain ATCC BAA-1886 / DSM 22777 / Buddy)</name>
    <name type="common">Spirochaeta sp. (strain Buddy)</name>
    <dbReference type="NCBI Taxonomy" id="158189"/>
    <lineage>
        <taxon>Bacteria</taxon>
        <taxon>Pseudomonadati</taxon>
        <taxon>Spirochaetota</taxon>
        <taxon>Spirochaetia</taxon>
        <taxon>Spirochaetales</taxon>
        <taxon>Sphaerochaetaceae</taxon>
        <taxon>Sphaerochaeta</taxon>
    </lineage>
</organism>
<dbReference type="STRING" id="158189.SpiBuddy_0326"/>
<dbReference type="InterPro" id="IPR007077">
    <property type="entry name" value="TfoX_C"/>
</dbReference>
<dbReference type="PANTHER" id="PTHR36121">
    <property type="entry name" value="PROTEIN SXY"/>
    <property type="match status" value="1"/>
</dbReference>
<keyword evidence="3" id="KW-1185">Reference proteome</keyword>
<dbReference type="HOGENOM" id="CLU_163277_2_1_12"/>
<evidence type="ECO:0000313" key="3">
    <source>
        <dbReference type="Proteomes" id="UP000008466"/>
    </source>
</evidence>
<name>F0RU76_SPHGB</name>
<dbReference type="RefSeq" id="WP_013606015.1">
    <property type="nucleotide sequence ID" value="NC_015152.1"/>
</dbReference>
<proteinExistence type="predicted"/>
<evidence type="ECO:0000313" key="2">
    <source>
        <dbReference type="EMBL" id="ADY12162.1"/>
    </source>
</evidence>
<protein>
    <submittedName>
        <fullName evidence="2">TfoX domain-containing protein</fullName>
    </submittedName>
</protein>
<sequence length="95" mass="10607">MSELIHLPNIGKVLEQHLIAVGIETAKQLQEIGAQEAFVRIRLYTDPTACIRVLYSLQGAILGIPDTQLSDETKTALKQFFRNLPDTLSRSSDKK</sequence>
<gene>
    <name evidence="2" type="ordered locus">SpiBuddy_0326</name>
</gene>
<accession>F0RU76</accession>
<dbReference type="KEGG" id="sbu:SpiBuddy_0326"/>